<comment type="caution">
    <text evidence="1">The sequence shown here is derived from an EMBL/GenBank/DDBJ whole genome shotgun (WGS) entry which is preliminary data.</text>
</comment>
<evidence type="ECO:0000313" key="1">
    <source>
        <dbReference type="EMBL" id="TFK00016.1"/>
    </source>
</evidence>
<reference evidence="1 2" key="2">
    <citation type="submission" date="2019-04" db="EMBL/GenBank/DDBJ databases">
        <title>The genome sequence of big-headed turtle.</title>
        <authorList>
            <person name="Gong S."/>
        </authorList>
    </citation>
    <scope>NUCLEOTIDE SEQUENCE [LARGE SCALE GENOMIC DNA]</scope>
    <source>
        <strain evidence="1">DO16091913</strain>
        <tissue evidence="1">Muscle</tissue>
    </source>
</reference>
<gene>
    <name evidence="1" type="ORF">DR999_PMT17874</name>
</gene>
<organism evidence="1 2">
    <name type="scientific">Platysternon megacephalum</name>
    <name type="common">big-headed turtle</name>
    <dbReference type="NCBI Taxonomy" id="55544"/>
    <lineage>
        <taxon>Eukaryota</taxon>
        <taxon>Metazoa</taxon>
        <taxon>Chordata</taxon>
        <taxon>Craniata</taxon>
        <taxon>Vertebrata</taxon>
        <taxon>Euteleostomi</taxon>
        <taxon>Archelosauria</taxon>
        <taxon>Testudinata</taxon>
        <taxon>Testudines</taxon>
        <taxon>Cryptodira</taxon>
        <taxon>Durocryptodira</taxon>
        <taxon>Testudinoidea</taxon>
        <taxon>Platysternidae</taxon>
        <taxon>Platysternon</taxon>
    </lineage>
</organism>
<keyword evidence="2" id="KW-1185">Reference proteome</keyword>
<protein>
    <submittedName>
        <fullName evidence="1">Mitochondrial glutamate carrier 1-like</fullName>
    </submittedName>
</protein>
<evidence type="ECO:0000313" key="2">
    <source>
        <dbReference type="Proteomes" id="UP000297703"/>
    </source>
</evidence>
<dbReference type="Proteomes" id="UP000297703">
    <property type="component" value="Unassembled WGS sequence"/>
</dbReference>
<proteinExistence type="predicted"/>
<reference evidence="1 2" key="1">
    <citation type="submission" date="2019-04" db="EMBL/GenBank/DDBJ databases">
        <title>Draft genome of the big-headed turtle Platysternon megacephalum.</title>
        <authorList>
            <person name="Gong S."/>
        </authorList>
    </citation>
    <scope>NUCLEOTIDE SEQUENCE [LARGE SCALE GENOMIC DNA]</scope>
    <source>
        <strain evidence="1">DO16091913</strain>
        <tissue evidence="1">Muscle</tissue>
    </source>
</reference>
<dbReference type="AlphaFoldDB" id="A0A4D9DQR7"/>
<dbReference type="EMBL" id="QXTE01000292">
    <property type="protein sequence ID" value="TFK00016.1"/>
    <property type="molecule type" value="Genomic_DNA"/>
</dbReference>
<name>A0A4D9DQR7_9SAUR</name>
<accession>A0A4D9DQR7</accession>
<sequence length="110" mass="12830">MPLFGVLHGVCGFYHHYLDSPRDAQYQIQYNVLPFLTHTPTTPTKLFLVYKGKYSKKQNVWVSPNCQEINIVCKQALYRQQCTPPSPSKHAWVLVLYMAWVFLECFSVKC</sequence>